<evidence type="ECO:0000313" key="1">
    <source>
        <dbReference type="EMBL" id="SEK86903.1"/>
    </source>
</evidence>
<gene>
    <name evidence="1" type="ORF">SAMN04515666_102227</name>
</gene>
<dbReference type="STRING" id="1036779.SAMN04515666_102227"/>
<sequence length="337" mass="35291">MDNPVLAEVTRGSTVESRHRGAAIVVDADGAVVFSLGDVEHPVFPRSAVKALQALPLLESGAADRYGLTPAEIALAVSSHSGEERHAETSLAMLKKAGRDAGCLECGAHWPMGEAAARALAQAGREPSALNNNCSGKHAGFICLSCGLDEEPAGYVKAGHKVQQAVRAALEEVTGAAHKAELSGTDGCSIPTYAVPLKALALGFARFGTGNGFGPRRAEAARRIREAVAANPFMVAGTGRFDTRFMEVFGARAFIKTGAEGVYCGTLPELGYGIALKCDDGAGRATEIAMAALVERFLPRQGNDEAAFAPFRETVMKNWNGIEVGRVRAAEALRSRA</sequence>
<reference evidence="2" key="1">
    <citation type="submission" date="2016-10" db="EMBL/GenBank/DDBJ databases">
        <authorList>
            <person name="Varghese N."/>
            <person name="Submissions S."/>
        </authorList>
    </citation>
    <scope>NUCLEOTIDE SEQUENCE [LARGE SCALE GENOMIC DNA]</scope>
    <source>
        <strain evidence="2">LMG 26383,CCUG 61248,R- 45681</strain>
    </source>
</reference>
<proteinExistence type="predicted"/>
<dbReference type="PANTHER" id="PTHR42110:SF1">
    <property type="entry name" value="L-ASPARAGINASE, PUTATIVE (AFU_ORTHOLOGUE AFUA_3G11890)-RELATED"/>
    <property type="match status" value="1"/>
</dbReference>
<name>A0A1H7KJ32_9HYPH</name>
<dbReference type="AlphaFoldDB" id="A0A1H7KJ32"/>
<dbReference type="PANTHER" id="PTHR42110">
    <property type="entry name" value="L-ASPARAGINASE, PUTATIVE (AFU_ORTHOLOGUE AFUA_3G11890)-RELATED"/>
    <property type="match status" value="1"/>
</dbReference>
<protein>
    <submittedName>
        <fullName evidence="1">L-asparaginase II</fullName>
    </submittedName>
</protein>
<dbReference type="Pfam" id="PF06089">
    <property type="entry name" value="Asparaginase_II"/>
    <property type="match status" value="1"/>
</dbReference>
<dbReference type="RefSeq" id="WP_091831083.1">
    <property type="nucleotide sequence ID" value="NZ_FOAN01000002.1"/>
</dbReference>
<dbReference type="EMBL" id="FOAN01000002">
    <property type="protein sequence ID" value="SEK86903.1"/>
    <property type="molecule type" value="Genomic_DNA"/>
</dbReference>
<accession>A0A1H7KJ32</accession>
<evidence type="ECO:0000313" key="2">
    <source>
        <dbReference type="Proteomes" id="UP000199664"/>
    </source>
</evidence>
<dbReference type="OrthoDB" id="9780674at2"/>
<keyword evidence="2" id="KW-1185">Reference proteome</keyword>
<dbReference type="InterPro" id="IPR010349">
    <property type="entry name" value="Asparaginase_II"/>
</dbReference>
<dbReference type="Proteomes" id="UP000199664">
    <property type="component" value="Unassembled WGS sequence"/>
</dbReference>
<organism evidence="1 2">
    <name type="scientific">Bosea lupini</name>
    <dbReference type="NCBI Taxonomy" id="1036779"/>
    <lineage>
        <taxon>Bacteria</taxon>
        <taxon>Pseudomonadati</taxon>
        <taxon>Pseudomonadota</taxon>
        <taxon>Alphaproteobacteria</taxon>
        <taxon>Hyphomicrobiales</taxon>
        <taxon>Boseaceae</taxon>
        <taxon>Bosea</taxon>
    </lineage>
</organism>